<dbReference type="GO" id="GO:0016491">
    <property type="term" value="F:oxidoreductase activity"/>
    <property type="evidence" value="ECO:0007669"/>
    <property type="project" value="UniProtKB-KW"/>
</dbReference>
<proteinExistence type="inferred from homology"/>
<evidence type="ECO:0000256" key="2">
    <source>
        <dbReference type="ARBA" id="ARBA00023002"/>
    </source>
</evidence>
<dbReference type="PRINTS" id="PR00081">
    <property type="entry name" value="GDHRDH"/>
</dbReference>
<dbReference type="RefSeq" id="WP_142037761.1">
    <property type="nucleotide sequence ID" value="NZ_JBHTGS010000001.1"/>
</dbReference>
<gene>
    <name evidence="3" type="ORF">FB566_1927</name>
</gene>
<dbReference type="EMBL" id="VFOW01000001">
    <property type="protein sequence ID" value="TQL76399.1"/>
    <property type="molecule type" value="Genomic_DNA"/>
</dbReference>
<keyword evidence="2" id="KW-0560">Oxidoreductase</keyword>
<dbReference type="InterPro" id="IPR036291">
    <property type="entry name" value="NAD(P)-bd_dom_sf"/>
</dbReference>
<dbReference type="Pfam" id="PF13561">
    <property type="entry name" value="adh_short_C2"/>
    <property type="match status" value="1"/>
</dbReference>
<dbReference type="InParanoid" id="A0A543AUZ1"/>
<dbReference type="PANTHER" id="PTHR43639">
    <property type="entry name" value="OXIDOREDUCTASE, SHORT-CHAIN DEHYDROGENASE/REDUCTASE FAMILY (AFU_ORTHOLOGUE AFUA_5G02870)"/>
    <property type="match status" value="1"/>
</dbReference>
<comment type="caution">
    <text evidence="3">The sequence shown here is derived from an EMBL/GenBank/DDBJ whole genome shotgun (WGS) entry which is preliminary data.</text>
</comment>
<dbReference type="InterPro" id="IPR002347">
    <property type="entry name" value="SDR_fam"/>
</dbReference>
<dbReference type="AlphaFoldDB" id="A0A543AUZ1"/>
<accession>A0A543AUZ1</accession>
<dbReference type="FunFam" id="3.40.50.720:FF:000084">
    <property type="entry name" value="Short-chain dehydrogenase reductase"/>
    <property type="match status" value="1"/>
</dbReference>
<dbReference type="Proteomes" id="UP000317043">
    <property type="component" value="Unassembled WGS sequence"/>
</dbReference>
<keyword evidence="4" id="KW-1185">Reference proteome</keyword>
<evidence type="ECO:0000313" key="4">
    <source>
        <dbReference type="Proteomes" id="UP000317043"/>
    </source>
</evidence>
<evidence type="ECO:0000313" key="3">
    <source>
        <dbReference type="EMBL" id="TQL76399.1"/>
    </source>
</evidence>
<dbReference type="Gene3D" id="3.40.50.720">
    <property type="entry name" value="NAD(P)-binding Rossmann-like Domain"/>
    <property type="match status" value="1"/>
</dbReference>
<dbReference type="PANTHER" id="PTHR43639:SF1">
    <property type="entry name" value="SHORT-CHAIN DEHYDROGENASE_REDUCTASE FAMILY PROTEIN"/>
    <property type="match status" value="1"/>
</dbReference>
<dbReference type="SUPFAM" id="SSF51735">
    <property type="entry name" value="NAD(P)-binding Rossmann-fold domains"/>
    <property type="match status" value="1"/>
</dbReference>
<organism evidence="3 4">
    <name type="scientific">Stackebrandtia endophytica</name>
    <dbReference type="NCBI Taxonomy" id="1496996"/>
    <lineage>
        <taxon>Bacteria</taxon>
        <taxon>Bacillati</taxon>
        <taxon>Actinomycetota</taxon>
        <taxon>Actinomycetes</taxon>
        <taxon>Glycomycetales</taxon>
        <taxon>Glycomycetaceae</taxon>
        <taxon>Stackebrandtia</taxon>
    </lineage>
</organism>
<evidence type="ECO:0000256" key="1">
    <source>
        <dbReference type="ARBA" id="ARBA00006484"/>
    </source>
</evidence>
<reference evidence="3 4" key="1">
    <citation type="submission" date="2019-06" db="EMBL/GenBank/DDBJ databases">
        <title>Sequencing the genomes of 1000 actinobacteria strains.</title>
        <authorList>
            <person name="Klenk H.-P."/>
        </authorList>
    </citation>
    <scope>NUCLEOTIDE SEQUENCE [LARGE SCALE GENOMIC DNA]</scope>
    <source>
        <strain evidence="3 4">DSM 45928</strain>
    </source>
</reference>
<name>A0A543AUZ1_9ACTN</name>
<dbReference type="PRINTS" id="PR00080">
    <property type="entry name" value="SDRFAMILY"/>
</dbReference>
<sequence length="252" mass="26757">MRTALVTGGSRGIGRAISVALARNEVSVIGLHYRSDEQAVKETVRLVEAVGATAIPIAANLDDDPVTTATGLADRFLDAVEERTGERALDILVNNAGVTHPQSLGEIDETTYRKVVDLNLTAPLFLLQHLEPHLRDHGRVINISTGMTRIAAPTHPVYAVAKSALNGLGLALAPTLGARGITINAVMPGITQTDMTGDWLDQPGVRDWAEGESVFNRVGQPDDIAELVAYLASPQARWTTGQTIDATGGSRL</sequence>
<protein>
    <submittedName>
        <fullName evidence="3">NAD(P)-dependent dehydrogenase (Short-subunit alcohol dehydrogenase family)</fullName>
    </submittedName>
</protein>
<comment type="similarity">
    <text evidence="1">Belongs to the short-chain dehydrogenases/reductases (SDR) family.</text>
</comment>
<dbReference type="OrthoDB" id="9803333at2"/>